<evidence type="ECO:0000313" key="1">
    <source>
        <dbReference type="EMBL" id="NVI47290.1"/>
    </source>
</evidence>
<sequence length="51" mass="5919">MIVNIQKLNGLWHLIVGSCKIRTPFLETQDRESVVAYARRVYPGAKVFERD</sequence>
<organism evidence="1">
    <name type="scientific">Bradyrhizobium septentrionale</name>
    <dbReference type="NCBI Taxonomy" id="1404411"/>
    <lineage>
        <taxon>Bacteria</taxon>
        <taxon>Pseudomonadati</taxon>
        <taxon>Pseudomonadota</taxon>
        <taxon>Alphaproteobacteria</taxon>
        <taxon>Hyphomicrobiales</taxon>
        <taxon>Nitrobacteraceae</taxon>
        <taxon>Bradyrhizobium</taxon>
    </lineage>
</organism>
<dbReference type="PROSITE" id="PS51257">
    <property type="entry name" value="PROKAR_LIPOPROTEIN"/>
    <property type="match status" value="1"/>
</dbReference>
<accession>A0A973W521</accession>
<reference evidence="2" key="3">
    <citation type="submission" date="2024-03" db="EMBL/GenBank/DDBJ databases">
        <authorList>
            <person name="Bromfield E.S.P."/>
            <person name="Cloutier S."/>
        </authorList>
    </citation>
    <scope>NUCLEOTIDE SEQUENCE</scope>
    <source>
        <strain evidence="2">5S5</strain>
    </source>
</reference>
<dbReference type="EMBL" id="CP147711">
    <property type="protein sequence ID" value="WXC82831.1"/>
    <property type="molecule type" value="Genomic_DNA"/>
</dbReference>
<evidence type="ECO:0000313" key="2">
    <source>
        <dbReference type="EMBL" id="WXC82831.1"/>
    </source>
</evidence>
<dbReference type="Proteomes" id="UP001432046">
    <property type="component" value="Chromosome"/>
</dbReference>
<dbReference type="RefSeq" id="WP_165124580.1">
    <property type="nucleotide sequence ID" value="NZ_CP088285.1"/>
</dbReference>
<dbReference type="EMBL" id="JAAOLE020000001">
    <property type="protein sequence ID" value="NVI47290.1"/>
    <property type="molecule type" value="Genomic_DNA"/>
</dbReference>
<evidence type="ECO:0000313" key="3">
    <source>
        <dbReference type="Proteomes" id="UP001432046"/>
    </source>
</evidence>
<keyword evidence="3" id="KW-1185">Reference proteome</keyword>
<proteinExistence type="predicted"/>
<reference evidence="1" key="1">
    <citation type="submission" date="2020-06" db="EMBL/GenBank/DDBJ databases">
        <title>Whole Genome Sequence of Bradyrhizobium sp. Strain 1S1.</title>
        <authorList>
            <person name="Bromfield E.S.P."/>
            <person name="Cloutier S."/>
        </authorList>
    </citation>
    <scope>NUCLEOTIDE SEQUENCE [LARGE SCALE GENOMIC DNA]</scope>
    <source>
        <strain evidence="1">1S1</strain>
    </source>
</reference>
<reference evidence="2" key="2">
    <citation type="journal article" date="2021" name="Int. J. Syst. Evol. Microbiol.">
        <title>Bradyrhizobium septentrionale sp. nov. (sv. septentrionale) and Bradyrhizobium quebecense sp. nov. (sv. septentrionale) associated with legumes native to Canada possess rearranged symbiosis genes and numerous insertion sequences.</title>
        <authorList>
            <person name="Bromfield E.S.P."/>
            <person name="Cloutier S."/>
        </authorList>
    </citation>
    <scope>NUCLEOTIDE SEQUENCE</scope>
    <source>
        <strain evidence="2">5S5</strain>
    </source>
</reference>
<name>A0A973W521_9BRAD</name>
<dbReference type="AlphaFoldDB" id="A0A973W521"/>
<protein>
    <submittedName>
        <fullName evidence="1">Uncharacterized protein</fullName>
    </submittedName>
</protein>
<gene>
    <name evidence="1" type="ORF">HAP48_030895</name>
    <name evidence="2" type="ORF">WDK88_15240</name>
</gene>